<organism evidence="1 2">
    <name type="scientific">Paramecium sonneborni</name>
    <dbReference type="NCBI Taxonomy" id="65129"/>
    <lineage>
        <taxon>Eukaryota</taxon>
        <taxon>Sar</taxon>
        <taxon>Alveolata</taxon>
        <taxon>Ciliophora</taxon>
        <taxon>Intramacronucleata</taxon>
        <taxon>Oligohymenophorea</taxon>
        <taxon>Peniculida</taxon>
        <taxon>Parameciidae</taxon>
        <taxon>Paramecium</taxon>
    </lineage>
</organism>
<dbReference type="EMBL" id="CAJJDN010000013">
    <property type="protein sequence ID" value="CAD8059428.1"/>
    <property type="molecule type" value="Genomic_DNA"/>
</dbReference>
<dbReference type="Proteomes" id="UP000692954">
    <property type="component" value="Unassembled WGS sequence"/>
</dbReference>
<proteinExistence type="predicted"/>
<keyword evidence="2" id="KW-1185">Reference proteome</keyword>
<sequence length="175" mass="21141">MIQQSLEQVFTLESSSNYSQLNEKGKYNFEVVYFVDESQISYYELQKNQYKNRSRWCAICGNYATLNDDLCQFCKEDYKKIRTYHKARMICLTINNFLKKSGQPIYFTINKNIITKQKANLKNLQNYIKQNYDENIQFKNYLQNKEYLKRLKENNKMKANPEFIVYFVEKLLSKL</sequence>
<protein>
    <submittedName>
        <fullName evidence="1">Uncharacterized protein</fullName>
    </submittedName>
</protein>
<name>A0A8S1KW23_9CILI</name>
<gene>
    <name evidence="1" type="ORF">PSON_ATCC_30995.1.T0130251</name>
</gene>
<evidence type="ECO:0000313" key="1">
    <source>
        <dbReference type="EMBL" id="CAD8059428.1"/>
    </source>
</evidence>
<comment type="caution">
    <text evidence="1">The sequence shown here is derived from an EMBL/GenBank/DDBJ whole genome shotgun (WGS) entry which is preliminary data.</text>
</comment>
<evidence type="ECO:0000313" key="2">
    <source>
        <dbReference type="Proteomes" id="UP000692954"/>
    </source>
</evidence>
<reference evidence="1" key="1">
    <citation type="submission" date="2021-01" db="EMBL/GenBank/DDBJ databases">
        <authorList>
            <consortium name="Genoscope - CEA"/>
            <person name="William W."/>
        </authorList>
    </citation>
    <scope>NUCLEOTIDE SEQUENCE</scope>
</reference>
<dbReference type="AlphaFoldDB" id="A0A8S1KW23"/>
<accession>A0A8S1KW23</accession>